<dbReference type="Pfam" id="PF01032">
    <property type="entry name" value="FecCD"/>
    <property type="match status" value="1"/>
</dbReference>
<protein>
    <submittedName>
        <fullName evidence="9">Iron ABC transporter permease</fullName>
    </submittedName>
</protein>
<sequence>MARRSPWLVYLGLSLALAALALWSLRSGTLPISLTDILRALVRPDEPHNPLLNTVIWDIRAPRLAMAALIGAGLALAGATLQALFRNPLAEPTILGITSGATAFALGTMILLPSLFALLQASLGLATIPLLASLGAAATLSLMLLLARQHGFDPNRVILIGIAINVFAGAVISICAYVATDQQLRVLSFWSLGSLSAATWNKVPILVIAMVIGGAIIIRHARFLNALLLGESEAYHLGFPVRRAKQLCLLGVTLISGSAVAFTGMIGFVGLVMPHIMRLLFGPNHKHLLWYAAAGGAGLLMFADTLARTVIAPIELPVGILTAMIGGPFFVLLLVYSRLWHPTS</sequence>
<evidence type="ECO:0000256" key="1">
    <source>
        <dbReference type="ARBA" id="ARBA00004651"/>
    </source>
</evidence>
<dbReference type="GO" id="GO:0022857">
    <property type="term" value="F:transmembrane transporter activity"/>
    <property type="evidence" value="ECO:0007669"/>
    <property type="project" value="InterPro"/>
</dbReference>
<keyword evidence="4" id="KW-1003">Cell membrane</keyword>
<dbReference type="InterPro" id="IPR037294">
    <property type="entry name" value="ABC_BtuC-like"/>
</dbReference>
<evidence type="ECO:0000256" key="7">
    <source>
        <dbReference type="ARBA" id="ARBA00023136"/>
    </source>
</evidence>
<proteinExistence type="inferred from homology"/>
<keyword evidence="5 8" id="KW-0812">Transmembrane</keyword>
<dbReference type="RefSeq" id="WP_304994998.1">
    <property type="nucleotide sequence ID" value="NZ_CP101717.1"/>
</dbReference>
<feature type="transmembrane region" description="Helical" evidence="8">
    <location>
        <begin position="318"/>
        <end position="339"/>
    </location>
</feature>
<gene>
    <name evidence="9" type="ORF">NFC81_13470</name>
</gene>
<feature type="transmembrane region" description="Helical" evidence="8">
    <location>
        <begin position="247"/>
        <end position="276"/>
    </location>
</feature>
<feature type="transmembrane region" description="Helical" evidence="8">
    <location>
        <begin position="288"/>
        <end position="306"/>
    </location>
</feature>
<feature type="transmembrane region" description="Helical" evidence="8">
    <location>
        <begin position="64"/>
        <end position="85"/>
    </location>
</feature>
<dbReference type="CDD" id="cd06550">
    <property type="entry name" value="TM_ABC_iron-siderophores_like"/>
    <property type="match status" value="1"/>
</dbReference>
<reference evidence="9" key="1">
    <citation type="submission" date="2022-07" db="EMBL/GenBank/DDBJ databases">
        <title>Complete genome sequence of Salinispirillum sp. LH10-3-1 capable of multiple carbohydrate inversion isolated from a soda lake.</title>
        <authorList>
            <person name="Liu J."/>
            <person name="Zhai Y."/>
            <person name="Zhang H."/>
            <person name="Yang H."/>
            <person name="Qu J."/>
            <person name="Li J."/>
        </authorList>
    </citation>
    <scope>NUCLEOTIDE SEQUENCE</scope>
    <source>
        <strain evidence="9">LH 10-3-1</strain>
    </source>
</reference>
<evidence type="ECO:0000256" key="6">
    <source>
        <dbReference type="ARBA" id="ARBA00022989"/>
    </source>
</evidence>
<feature type="transmembrane region" description="Helical" evidence="8">
    <location>
        <begin position="199"/>
        <end position="218"/>
    </location>
</feature>
<keyword evidence="7 8" id="KW-0472">Membrane</keyword>
<evidence type="ECO:0000256" key="5">
    <source>
        <dbReference type="ARBA" id="ARBA00022692"/>
    </source>
</evidence>
<dbReference type="SUPFAM" id="SSF81345">
    <property type="entry name" value="ABC transporter involved in vitamin B12 uptake, BtuC"/>
    <property type="match status" value="1"/>
</dbReference>
<dbReference type="Gene3D" id="1.10.3470.10">
    <property type="entry name" value="ABC transporter involved in vitamin B12 uptake, BtuC"/>
    <property type="match status" value="1"/>
</dbReference>
<feature type="transmembrane region" description="Helical" evidence="8">
    <location>
        <begin position="125"/>
        <end position="145"/>
    </location>
</feature>
<dbReference type="PANTHER" id="PTHR30472">
    <property type="entry name" value="FERRIC ENTEROBACTIN TRANSPORT SYSTEM PERMEASE PROTEIN"/>
    <property type="match status" value="1"/>
</dbReference>
<feature type="transmembrane region" description="Helical" evidence="8">
    <location>
        <begin position="97"/>
        <end position="119"/>
    </location>
</feature>
<dbReference type="GO" id="GO:0005886">
    <property type="term" value="C:plasma membrane"/>
    <property type="evidence" value="ECO:0007669"/>
    <property type="project" value="UniProtKB-SubCell"/>
</dbReference>
<accession>A0AB38YEI8</accession>
<evidence type="ECO:0000256" key="2">
    <source>
        <dbReference type="ARBA" id="ARBA00007935"/>
    </source>
</evidence>
<name>A0AB38YEI8_9GAMM</name>
<dbReference type="FunFam" id="1.10.3470.10:FF:000001">
    <property type="entry name" value="Vitamin B12 ABC transporter permease BtuC"/>
    <property type="match status" value="1"/>
</dbReference>
<organism evidence="9">
    <name type="scientific">Salinispirillum sp. LH 10-3-1</name>
    <dbReference type="NCBI Taxonomy" id="2952525"/>
    <lineage>
        <taxon>Bacteria</taxon>
        <taxon>Pseudomonadati</taxon>
        <taxon>Pseudomonadota</taxon>
        <taxon>Gammaproteobacteria</taxon>
        <taxon>Oceanospirillales</taxon>
        <taxon>Saccharospirillaceae</taxon>
        <taxon>Salinispirillum</taxon>
    </lineage>
</organism>
<evidence type="ECO:0000256" key="8">
    <source>
        <dbReference type="SAM" id="Phobius"/>
    </source>
</evidence>
<dbReference type="PANTHER" id="PTHR30472:SF25">
    <property type="entry name" value="ABC TRANSPORTER PERMEASE PROTEIN MJ0876-RELATED"/>
    <property type="match status" value="1"/>
</dbReference>
<dbReference type="AlphaFoldDB" id="A0AB38YEI8"/>
<feature type="transmembrane region" description="Helical" evidence="8">
    <location>
        <begin position="157"/>
        <end position="179"/>
    </location>
</feature>
<dbReference type="EMBL" id="CP101717">
    <property type="protein sequence ID" value="WLD57713.1"/>
    <property type="molecule type" value="Genomic_DNA"/>
</dbReference>
<comment type="similarity">
    <text evidence="2">Belongs to the binding-protein-dependent transport system permease family. FecCD subfamily.</text>
</comment>
<keyword evidence="6 8" id="KW-1133">Transmembrane helix</keyword>
<comment type="subcellular location">
    <subcellularLocation>
        <location evidence="1">Cell membrane</location>
        <topology evidence="1">Multi-pass membrane protein</topology>
    </subcellularLocation>
</comment>
<evidence type="ECO:0000256" key="3">
    <source>
        <dbReference type="ARBA" id="ARBA00022448"/>
    </source>
</evidence>
<evidence type="ECO:0000313" key="9">
    <source>
        <dbReference type="EMBL" id="WLD57713.1"/>
    </source>
</evidence>
<evidence type="ECO:0000256" key="4">
    <source>
        <dbReference type="ARBA" id="ARBA00022475"/>
    </source>
</evidence>
<dbReference type="InterPro" id="IPR000522">
    <property type="entry name" value="ABC_transptr_permease_BtuC"/>
</dbReference>
<keyword evidence="3" id="KW-0813">Transport</keyword>